<keyword evidence="2" id="KW-0732">Signal</keyword>
<dbReference type="AlphaFoldDB" id="A0A1X7KUU2"/>
<dbReference type="GO" id="GO:0052689">
    <property type="term" value="F:carboxylic ester hydrolase activity"/>
    <property type="evidence" value="ECO:0007669"/>
    <property type="project" value="TreeGrafter"/>
</dbReference>
<evidence type="ECO:0000256" key="2">
    <source>
        <dbReference type="SAM" id="SignalP"/>
    </source>
</evidence>
<evidence type="ECO:0000313" key="4">
    <source>
        <dbReference type="EMBL" id="SMG45048.1"/>
    </source>
</evidence>
<dbReference type="GO" id="GO:0006508">
    <property type="term" value="P:proteolysis"/>
    <property type="evidence" value="ECO:0007669"/>
    <property type="project" value="InterPro"/>
</dbReference>
<sequence>MKILRTLVAILTFTMSLTAFGQDITGQWNGLLNIPGSPLRLAINITKTDQGYTSTLDSPDQGAYDIPVDTTLFMGSTIKLTVVKLGIQYKGEFADDSFKGTFIQGGMTLPLDFSKDKIEKTAVKRPQEPQKPYPYLAEDVSFQNVDANISLAGTLTMPKEQGKYPAVVLITGSGPQDRNEEIVGHKPFLIISDYLTKNGIAVLRFDDRGIGQSTGDFASATSVDFASDVKSAVAYLKTRKEIDVTKIGLVGHSEGGMIAPMVAVESKDIDFIVLMAGPGISGDKLLSLQGKLIEKASGISEAKIKRSGEIRDEMIAMTLASKDINSLKADLRTYLTEEFQNTESRALLPLGITEEQFISMQINFMATPWMANFLKHDPAIVLEKVDCAVLAINGEKDLQVPPKENLTAIDFALKKQGNKKVTVMEFPNLNHLFQECETGSPNEYGTIEETFSPVVLTEMTNWILKQVQ</sequence>
<evidence type="ECO:0000313" key="5">
    <source>
        <dbReference type="Proteomes" id="UP000193420"/>
    </source>
</evidence>
<dbReference type="InterPro" id="IPR053145">
    <property type="entry name" value="AB_hydrolase_Est10"/>
</dbReference>
<proteinExistence type="predicted"/>
<dbReference type="Proteomes" id="UP000193420">
    <property type="component" value="Unassembled WGS sequence"/>
</dbReference>
<dbReference type="STRING" id="188872.SAMN03080602_03398"/>
<dbReference type="Gene3D" id="3.40.50.1820">
    <property type="entry name" value="alpha/beta hydrolase"/>
    <property type="match status" value="1"/>
</dbReference>
<dbReference type="RefSeq" id="WP_085500108.1">
    <property type="nucleotide sequence ID" value="NZ_FXAO01000007.1"/>
</dbReference>
<reference evidence="5" key="1">
    <citation type="submission" date="2017-04" db="EMBL/GenBank/DDBJ databases">
        <authorList>
            <person name="Varghese N."/>
            <person name="Submissions S."/>
        </authorList>
    </citation>
    <scope>NUCLEOTIDE SEQUENCE [LARGE SCALE GENOMIC DNA]</scope>
    <source>
        <strain evidence="5">DSM 19835</strain>
    </source>
</reference>
<dbReference type="EMBL" id="FXAO01000007">
    <property type="protein sequence ID" value="SMG45048.1"/>
    <property type="molecule type" value="Genomic_DNA"/>
</dbReference>
<name>A0A1X7KUU2_9FLAO</name>
<feature type="chain" id="PRO_5012485442" description="BAAT/Acyl-CoA thioester hydrolase C-terminal domain-containing protein" evidence="2">
    <location>
        <begin position="22"/>
        <end position="468"/>
    </location>
</feature>
<dbReference type="GO" id="GO:0004252">
    <property type="term" value="F:serine-type endopeptidase activity"/>
    <property type="evidence" value="ECO:0007669"/>
    <property type="project" value="InterPro"/>
</dbReference>
<dbReference type="SUPFAM" id="SSF53474">
    <property type="entry name" value="alpha/beta-Hydrolases"/>
    <property type="match status" value="1"/>
</dbReference>
<dbReference type="InterPro" id="IPR014940">
    <property type="entry name" value="BAAT_C"/>
</dbReference>
<keyword evidence="5" id="KW-1185">Reference proteome</keyword>
<gene>
    <name evidence="4" type="ORF">SAMN03080602_03398</name>
</gene>
<feature type="domain" description="BAAT/Acyl-CoA thioester hydrolase C-terminal" evidence="3">
    <location>
        <begin position="231"/>
        <end position="433"/>
    </location>
</feature>
<evidence type="ECO:0000256" key="1">
    <source>
        <dbReference type="ARBA" id="ARBA00022801"/>
    </source>
</evidence>
<evidence type="ECO:0000259" key="3">
    <source>
        <dbReference type="Pfam" id="PF08840"/>
    </source>
</evidence>
<dbReference type="PROSITE" id="PS00708">
    <property type="entry name" value="PRO_ENDOPEP_SER"/>
    <property type="match status" value="1"/>
</dbReference>
<dbReference type="Pfam" id="PF08840">
    <property type="entry name" value="BAAT_C"/>
    <property type="match status" value="1"/>
</dbReference>
<accession>A0A1X7KUU2</accession>
<keyword evidence="1" id="KW-0378">Hydrolase</keyword>
<dbReference type="InterPro" id="IPR002471">
    <property type="entry name" value="Pept_S9_AS"/>
</dbReference>
<dbReference type="InterPro" id="IPR029058">
    <property type="entry name" value="AB_hydrolase_fold"/>
</dbReference>
<organism evidence="4 5">
    <name type="scientific">Arenibacter troitsensis</name>
    <dbReference type="NCBI Taxonomy" id="188872"/>
    <lineage>
        <taxon>Bacteria</taxon>
        <taxon>Pseudomonadati</taxon>
        <taxon>Bacteroidota</taxon>
        <taxon>Flavobacteriia</taxon>
        <taxon>Flavobacteriales</taxon>
        <taxon>Flavobacteriaceae</taxon>
        <taxon>Arenibacter</taxon>
    </lineage>
</organism>
<protein>
    <recommendedName>
        <fullName evidence="3">BAAT/Acyl-CoA thioester hydrolase C-terminal domain-containing protein</fullName>
    </recommendedName>
</protein>
<dbReference type="PANTHER" id="PTHR43265:SF1">
    <property type="entry name" value="ESTERASE ESTD"/>
    <property type="match status" value="1"/>
</dbReference>
<dbReference type="PANTHER" id="PTHR43265">
    <property type="entry name" value="ESTERASE ESTD"/>
    <property type="match status" value="1"/>
</dbReference>
<feature type="signal peptide" evidence="2">
    <location>
        <begin position="1"/>
        <end position="21"/>
    </location>
</feature>